<dbReference type="AlphaFoldDB" id="M2WEP5"/>
<gene>
    <name evidence="2" type="ORF">C884_02357</name>
</gene>
<dbReference type="Pfam" id="PF03594">
    <property type="entry name" value="BenE"/>
    <property type="match status" value="1"/>
</dbReference>
<keyword evidence="1" id="KW-1133">Transmembrane helix</keyword>
<organism evidence="2 3">
    <name type="scientific">Kocuria palustris PEL</name>
    <dbReference type="NCBI Taxonomy" id="1236550"/>
    <lineage>
        <taxon>Bacteria</taxon>
        <taxon>Bacillati</taxon>
        <taxon>Actinomycetota</taxon>
        <taxon>Actinomycetes</taxon>
        <taxon>Micrococcales</taxon>
        <taxon>Micrococcaceae</taxon>
        <taxon>Kocuria</taxon>
    </lineage>
</organism>
<sequence>MLALGGIAMIKALQGAFITAFSTRFTFGALVTFVVTVSGLDLFNIHAAFWGILFSYVVSRVLEPHDHLGLD</sequence>
<dbReference type="Proteomes" id="UP000009877">
    <property type="component" value="Unassembled WGS sequence"/>
</dbReference>
<proteinExistence type="predicted"/>
<feature type="transmembrane region" description="Helical" evidence="1">
    <location>
        <begin position="43"/>
        <end position="62"/>
    </location>
</feature>
<dbReference type="EMBL" id="ANHZ02000007">
    <property type="protein sequence ID" value="EME36997.1"/>
    <property type="molecule type" value="Genomic_DNA"/>
</dbReference>
<keyword evidence="3" id="KW-1185">Reference proteome</keyword>
<accession>M2WEP5</accession>
<reference evidence="2 3" key="1">
    <citation type="journal article" date="2014" name="Genome Announc.">
        <title>Draft Genome Sequence of Kocuria palustris PEL.</title>
        <authorList>
            <person name="Sharma G."/>
            <person name="Khatri I."/>
            <person name="Subramanian S."/>
        </authorList>
    </citation>
    <scope>NUCLEOTIDE SEQUENCE [LARGE SCALE GENOMIC DNA]</scope>
    <source>
        <strain evidence="2 3">PEL</strain>
    </source>
</reference>
<protein>
    <submittedName>
        <fullName evidence="2">Benzoate transport protein</fullName>
    </submittedName>
</protein>
<dbReference type="InterPro" id="IPR004711">
    <property type="entry name" value="Benzoate_Transporter"/>
</dbReference>
<dbReference type="GO" id="GO:0042925">
    <property type="term" value="F:benzoate transmembrane transporter activity"/>
    <property type="evidence" value="ECO:0007669"/>
    <property type="project" value="InterPro"/>
</dbReference>
<keyword evidence="1" id="KW-0472">Membrane</keyword>
<feature type="transmembrane region" description="Helical" evidence="1">
    <location>
        <begin position="12"/>
        <end position="37"/>
    </location>
</feature>
<evidence type="ECO:0000313" key="3">
    <source>
        <dbReference type="Proteomes" id="UP000009877"/>
    </source>
</evidence>
<evidence type="ECO:0000313" key="2">
    <source>
        <dbReference type="EMBL" id="EME36997.1"/>
    </source>
</evidence>
<comment type="caution">
    <text evidence="2">The sequence shown here is derived from an EMBL/GenBank/DDBJ whole genome shotgun (WGS) entry which is preliminary data.</text>
</comment>
<dbReference type="GO" id="GO:0016020">
    <property type="term" value="C:membrane"/>
    <property type="evidence" value="ECO:0007669"/>
    <property type="project" value="InterPro"/>
</dbReference>
<name>M2WEP5_9MICC</name>
<keyword evidence="1" id="KW-0812">Transmembrane</keyword>
<evidence type="ECO:0000256" key="1">
    <source>
        <dbReference type="SAM" id="Phobius"/>
    </source>
</evidence>